<dbReference type="Gene3D" id="3.40.50.150">
    <property type="entry name" value="Vaccinia Virus protein VP39"/>
    <property type="match status" value="1"/>
</dbReference>
<dbReference type="SUPFAM" id="SSF53335">
    <property type="entry name" value="S-adenosyl-L-methionine-dependent methyltransferases"/>
    <property type="match status" value="1"/>
</dbReference>
<gene>
    <name evidence="1" type="ORF">G4Z14_13660</name>
</gene>
<dbReference type="Proteomes" id="UP000477782">
    <property type="component" value="Unassembled WGS sequence"/>
</dbReference>
<keyword evidence="2" id="KW-1185">Reference proteome</keyword>
<sequence>MSSETTLFLRQLISNPRQVSAISPSSPWLARGMTAGLHPAMGKVVEFGPGTGRLTEAILARGVAPHDLVLFEMNGDFVRHLRARFPGVTVHHGPAQDAPKLLGTHRVGKVISGLPLLSMPPALREAIVAAAFGTLAPGGAMVQFTYGAQPPLPPESLERLGLAVATGPRIWRNIPPARIFRFYRQSEASSATH</sequence>
<evidence type="ECO:0000313" key="2">
    <source>
        <dbReference type="Proteomes" id="UP000477782"/>
    </source>
</evidence>
<comment type="caution">
    <text evidence="1">The sequence shown here is derived from an EMBL/GenBank/DDBJ whole genome shotgun (WGS) entry which is preliminary data.</text>
</comment>
<keyword evidence="1" id="KW-0808">Transferase</keyword>
<protein>
    <submittedName>
        <fullName evidence="1">Methyltransferase type 12</fullName>
    </submittedName>
</protein>
<reference evidence="1 2" key="1">
    <citation type="submission" date="2020-02" db="EMBL/GenBank/DDBJ databases">
        <authorList>
            <person name="Chen W.-M."/>
        </authorList>
    </citation>
    <scope>NUCLEOTIDE SEQUENCE [LARGE SCALE GENOMIC DNA]</scope>
    <source>
        <strain evidence="1 2">KMS-5</strain>
    </source>
</reference>
<proteinExistence type="predicted"/>
<dbReference type="InterPro" id="IPR029063">
    <property type="entry name" value="SAM-dependent_MTases_sf"/>
</dbReference>
<dbReference type="GO" id="GO:0008168">
    <property type="term" value="F:methyltransferase activity"/>
    <property type="evidence" value="ECO:0007669"/>
    <property type="project" value="UniProtKB-KW"/>
</dbReference>
<organism evidence="1 2">
    <name type="scientific">Tabrizicola oligotrophica</name>
    <dbReference type="NCBI Taxonomy" id="2710650"/>
    <lineage>
        <taxon>Bacteria</taxon>
        <taxon>Pseudomonadati</taxon>
        <taxon>Pseudomonadota</taxon>
        <taxon>Alphaproteobacteria</taxon>
        <taxon>Rhodobacterales</taxon>
        <taxon>Paracoccaceae</taxon>
        <taxon>Tabrizicola</taxon>
    </lineage>
</organism>
<dbReference type="AlphaFoldDB" id="A0A6M0QV89"/>
<dbReference type="RefSeq" id="WP_164626671.1">
    <property type="nucleotide sequence ID" value="NZ_JAAIVJ010000008.1"/>
</dbReference>
<evidence type="ECO:0000313" key="1">
    <source>
        <dbReference type="EMBL" id="NEY91345.1"/>
    </source>
</evidence>
<dbReference type="GO" id="GO:0032259">
    <property type="term" value="P:methylation"/>
    <property type="evidence" value="ECO:0007669"/>
    <property type="project" value="UniProtKB-KW"/>
</dbReference>
<dbReference type="CDD" id="cd02440">
    <property type="entry name" value="AdoMet_MTases"/>
    <property type="match status" value="1"/>
</dbReference>
<keyword evidence="1" id="KW-0489">Methyltransferase</keyword>
<dbReference type="EMBL" id="JAAIVJ010000008">
    <property type="protein sequence ID" value="NEY91345.1"/>
    <property type="molecule type" value="Genomic_DNA"/>
</dbReference>
<name>A0A6M0QV89_9RHOB</name>
<accession>A0A6M0QV89</accession>